<sequence length="403" mass="46938">MCLSRSPQQEDGAGHPPFPSNKFYRFIIMRDSDMMIKKYIIKEQECGYLMKDGRFVELLTAGRYSYLNMLGYEVQTVPMTGEVKTCGIPEEILMKDEKFASRVVKAVLPDECIALRFVNKAYREVITKPETLYWNVFEKNEFRLIDITQPYMEDTLPRMYMDLMPSKYYKKIVIKDGETGLLYFDNCYEKKLDTGTYYFWNYGREVTCKVFNMKIQQLDISGQEILTADKVAVRLNIICNYRITNPEKLVQTVEGVASQLYTYVQLKLREYVGRYRLDELLEQKEEIGRFVLDKLKEYQEEYCVEITGAGIKDIILPGEIREIMNTVLMAEKKAQANVIMRREEVASTRSLLNTARLMDENRTLFKLKEMEYLEKICDKVGNISLNGGKGVLEQLAELAGVQD</sequence>
<dbReference type="HOGENOM" id="CLU_027197_1_1_9"/>
<evidence type="ECO:0000259" key="2">
    <source>
        <dbReference type="SMART" id="SM00244"/>
    </source>
</evidence>
<evidence type="ECO:0000313" key="4">
    <source>
        <dbReference type="Proteomes" id="UP000005396"/>
    </source>
</evidence>
<evidence type="ECO:0000313" key="3">
    <source>
        <dbReference type="EMBL" id="EDP13209.1"/>
    </source>
</evidence>
<dbReference type="PANTHER" id="PTHR10264">
    <property type="entry name" value="BAND 7 PROTEIN-RELATED"/>
    <property type="match status" value="1"/>
</dbReference>
<dbReference type="AlphaFoldDB" id="A8S388"/>
<dbReference type="EMBL" id="ABCC02000055">
    <property type="protein sequence ID" value="EDP13209.1"/>
    <property type="molecule type" value="Genomic_DNA"/>
</dbReference>
<dbReference type="InterPro" id="IPR043202">
    <property type="entry name" value="Band-7_stomatin-like"/>
</dbReference>
<dbReference type="Proteomes" id="UP000005396">
    <property type="component" value="Unassembled WGS sequence"/>
</dbReference>
<dbReference type="CDD" id="cd13438">
    <property type="entry name" value="SPFH_eoslipins_u2"/>
    <property type="match status" value="1"/>
</dbReference>
<proteinExistence type="inferred from homology"/>
<organism evidence="3 4">
    <name type="scientific">Enterocloster bolteae (strain ATCC BAA-613 / DSM 15670 / CCUG 46953 / JCM 12243 / WAL 16351)</name>
    <name type="common">Clostridium bolteae</name>
    <dbReference type="NCBI Taxonomy" id="411902"/>
    <lineage>
        <taxon>Bacteria</taxon>
        <taxon>Bacillati</taxon>
        <taxon>Bacillota</taxon>
        <taxon>Clostridia</taxon>
        <taxon>Lachnospirales</taxon>
        <taxon>Lachnospiraceae</taxon>
        <taxon>Enterocloster</taxon>
    </lineage>
</organism>
<dbReference type="PaxDb" id="411902-CLOBOL_06532"/>
<dbReference type="InterPro" id="IPR001972">
    <property type="entry name" value="Stomatin_HflK_fam"/>
</dbReference>
<reference evidence="3 4" key="1">
    <citation type="submission" date="2007-08" db="EMBL/GenBank/DDBJ databases">
        <authorList>
            <person name="Fulton L."/>
            <person name="Clifton S."/>
            <person name="Fulton B."/>
            <person name="Xu J."/>
            <person name="Minx P."/>
            <person name="Pepin K.H."/>
            <person name="Johnson M."/>
            <person name="Thiruvilangam P."/>
            <person name="Bhonagiri V."/>
            <person name="Nash W.E."/>
            <person name="Mardis E.R."/>
            <person name="Wilson R.K."/>
        </authorList>
    </citation>
    <scope>NUCLEOTIDE SEQUENCE [LARGE SCALE GENOMIC DNA]</scope>
    <source>
        <strain evidence="4">ATCC BAA-613 / DSM 15670 / CCUG 46953 / JCM 12243 / WAL 16351</strain>
    </source>
</reference>
<gene>
    <name evidence="3" type="ORF">CLOBOL_06532</name>
</gene>
<dbReference type="SUPFAM" id="SSF117892">
    <property type="entry name" value="Band 7/SPFH domain"/>
    <property type="match status" value="1"/>
</dbReference>
<dbReference type="Pfam" id="PF01145">
    <property type="entry name" value="Band_7"/>
    <property type="match status" value="1"/>
</dbReference>
<accession>A8S388</accession>
<dbReference type="FunFam" id="3.30.479.30:FF:000004">
    <property type="entry name" value="Putative membrane protease family, stomatin"/>
    <property type="match status" value="1"/>
</dbReference>
<dbReference type="GO" id="GO:0005886">
    <property type="term" value="C:plasma membrane"/>
    <property type="evidence" value="ECO:0007669"/>
    <property type="project" value="InterPro"/>
</dbReference>
<dbReference type="Gene3D" id="3.30.479.30">
    <property type="entry name" value="Band 7 domain"/>
    <property type="match status" value="1"/>
</dbReference>
<dbReference type="InterPro" id="IPR001107">
    <property type="entry name" value="Band_7"/>
</dbReference>
<dbReference type="GO" id="GO:0098552">
    <property type="term" value="C:side of membrane"/>
    <property type="evidence" value="ECO:0007669"/>
    <property type="project" value="UniProtKB-ARBA"/>
</dbReference>
<dbReference type="PANTHER" id="PTHR10264:SF83">
    <property type="entry name" value="BLL5629 PROTEIN"/>
    <property type="match status" value="1"/>
</dbReference>
<feature type="domain" description="Band 7" evidence="2">
    <location>
        <begin position="173"/>
        <end position="328"/>
    </location>
</feature>
<dbReference type="InterPro" id="IPR036013">
    <property type="entry name" value="Band_7/SPFH_dom_sf"/>
</dbReference>
<comment type="caution">
    <text evidence="3">The sequence shown here is derived from an EMBL/GenBank/DDBJ whole genome shotgun (WGS) entry which is preliminary data.</text>
</comment>
<reference evidence="3 4" key="2">
    <citation type="submission" date="2007-09" db="EMBL/GenBank/DDBJ databases">
        <title>Draft genome sequence of Clostridium bolteae (ATCC BAA-613).</title>
        <authorList>
            <person name="Sudarsanam P."/>
            <person name="Ley R."/>
            <person name="Guruge J."/>
            <person name="Turnbaugh P.J."/>
            <person name="Mahowald M."/>
            <person name="Liep D."/>
            <person name="Gordon J."/>
        </authorList>
    </citation>
    <scope>NUCLEOTIDE SEQUENCE [LARGE SCALE GENOMIC DNA]</scope>
    <source>
        <strain evidence="4">ATCC BAA-613 / DSM 15670 / CCUG 46953 / JCM 12243 / WAL 16351</strain>
    </source>
</reference>
<protein>
    <recommendedName>
        <fullName evidence="2">Band 7 domain-containing protein</fullName>
    </recommendedName>
</protein>
<comment type="similarity">
    <text evidence="1">Belongs to the band 7/mec-2 family.</text>
</comment>
<dbReference type="PRINTS" id="PR00721">
    <property type="entry name" value="STOMATIN"/>
</dbReference>
<name>A8S388_ENTBW</name>
<dbReference type="SMART" id="SM00244">
    <property type="entry name" value="PHB"/>
    <property type="match status" value="1"/>
</dbReference>
<evidence type="ECO:0000256" key="1">
    <source>
        <dbReference type="ARBA" id="ARBA00008164"/>
    </source>
</evidence>
<dbReference type="eggNOG" id="COG0330">
    <property type="taxonomic scope" value="Bacteria"/>
</dbReference>